<dbReference type="RefSeq" id="WP_379716113.1">
    <property type="nucleotide sequence ID" value="NZ_JBHTBS010000016.1"/>
</dbReference>
<evidence type="ECO:0000256" key="1">
    <source>
        <dbReference type="SAM" id="Phobius"/>
    </source>
</evidence>
<keyword evidence="3" id="KW-1185">Reference proteome</keyword>
<comment type="caution">
    <text evidence="2">The sequence shown here is derived from an EMBL/GenBank/DDBJ whole genome shotgun (WGS) entry which is preliminary data.</text>
</comment>
<keyword evidence="1" id="KW-0472">Membrane</keyword>
<dbReference type="PROSITE" id="PS51257">
    <property type="entry name" value="PROKAR_LIPOPROTEIN"/>
    <property type="match status" value="1"/>
</dbReference>
<evidence type="ECO:0000313" key="3">
    <source>
        <dbReference type="Proteomes" id="UP001596472"/>
    </source>
</evidence>
<sequence length="61" mass="6638">MTIKGDAARSMAVTYLAAACFSHFRWFWGLLPSYRIFTAGIVVSMILGLGGCAGATYFVLR</sequence>
<dbReference type="Proteomes" id="UP001596472">
    <property type="component" value="Unassembled WGS sequence"/>
</dbReference>
<keyword evidence="1" id="KW-0812">Transmembrane</keyword>
<name>A0ABW2LE36_9BACT</name>
<reference evidence="3" key="1">
    <citation type="journal article" date="2019" name="Int. J. Syst. Evol. Microbiol.">
        <title>The Global Catalogue of Microorganisms (GCM) 10K type strain sequencing project: providing services to taxonomists for standard genome sequencing and annotation.</title>
        <authorList>
            <consortium name="The Broad Institute Genomics Platform"/>
            <consortium name="The Broad Institute Genome Sequencing Center for Infectious Disease"/>
            <person name="Wu L."/>
            <person name="Ma J."/>
        </authorList>
    </citation>
    <scope>NUCLEOTIDE SEQUENCE [LARGE SCALE GENOMIC DNA]</scope>
    <source>
        <strain evidence="3">CGMCC 4.1467</strain>
    </source>
</reference>
<accession>A0ABW2LE36</accession>
<dbReference type="EMBL" id="JBHTBS010000016">
    <property type="protein sequence ID" value="MFC7339390.1"/>
    <property type="molecule type" value="Genomic_DNA"/>
</dbReference>
<evidence type="ECO:0000313" key="2">
    <source>
        <dbReference type="EMBL" id="MFC7339390.1"/>
    </source>
</evidence>
<protein>
    <submittedName>
        <fullName evidence="2">Uncharacterized protein</fullName>
    </submittedName>
</protein>
<feature type="transmembrane region" description="Helical" evidence="1">
    <location>
        <begin position="12"/>
        <end position="28"/>
    </location>
</feature>
<feature type="transmembrane region" description="Helical" evidence="1">
    <location>
        <begin position="34"/>
        <end position="60"/>
    </location>
</feature>
<gene>
    <name evidence="2" type="ORF">ACFQY0_19515</name>
</gene>
<organism evidence="2 3">
    <name type="scientific">Haloferula chungangensis</name>
    <dbReference type="NCBI Taxonomy" id="1048331"/>
    <lineage>
        <taxon>Bacteria</taxon>
        <taxon>Pseudomonadati</taxon>
        <taxon>Verrucomicrobiota</taxon>
        <taxon>Verrucomicrobiia</taxon>
        <taxon>Verrucomicrobiales</taxon>
        <taxon>Verrucomicrobiaceae</taxon>
        <taxon>Haloferula</taxon>
    </lineage>
</organism>
<proteinExistence type="predicted"/>
<keyword evidence="1" id="KW-1133">Transmembrane helix</keyword>